<reference evidence="3" key="1">
    <citation type="submission" date="2020-05" db="EMBL/GenBank/DDBJ databases">
        <authorList>
            <person name="Chiriac C."/>
            <person name="Salcher M."/>
            <person name="Ghai R."/>
            <person name="Kavagutti S V."/>
        </authorList>
    </citation>
    <scope>NUCLEOTIDE SEQUENCE</scope>
</reference>
<evidence type="ECO:0000313" key="3">
    <source>
        <dbReference type="EMBL" id="CAB4342038.1"/>
    </source>
</evidence>
<keyword evidence="2" id="KW-1133">Transmembrane helix</keyword>
<name>A0A6J5ZKR4_9ZZZZ</name>
<keyword evidence="2" id="KW-0812">Transmembrane</keyword>
<dbReference type="EMBL" id="CAESAO010000045">
    <property type="protein sequence ID" value="CAB4342038.1"/>
    <property type="molecule type" value="Genomic_DNA"/>
</dbReference>
<dbReference type="AlphaFoldDB" id="A0A6J5ZKR4"/>
<sequence>MPGPYGPRSITGTVIDLPWKLKSSIVPQGSVLWATPSVALRSFTPHAEVVPAWSYQVAWVLLWTVMTVVGVAPRSVARAPLATARARKRPLFGARQRSLKLPSRPAGPVATVSQLPS</sequence>
<keyword evidence="2" id="KW-0472">Membrane</keyword>
<evidence type="ECO:0000256" key="1">
    <source>
        <dbReference type="SAM" id="MobiDB-lite"/>
    </source>
</evidence>
<organism evidence="3">
    <name type="scientific">freshwater metagenome</name>
    <dbReference type="NCBI Taxonomy" id="449393"/>
    <lineage>
        <taxon>unclassified sequences</taxon>
        <taxon>metagenomes</taxon>
        <taxon>ecological metagenomes</taxon>
    </lineage>
</organism>
<evidence type="ECO:0000256" key="2">
    <source>
        <dbReference type="SAM" id="Phobius"/>
    </source>
</evidence>
<protein>
    <submittedName>
        <fullName evidence="3">Unannotated protein</fullName>
    </submittedName>
</protein>
<proteinExistence type="predicted"/>
<feature type="transmembrane region" description="Helical" evidence="2">
    <location>
        <begin position="53"/>
        <end position="72"/>
    </location>
</feature>
<feature type="region of interest" description="Disordered" evidence="1">
    <location>
        <begin position="98"/>
        <end position="117"/>
    </location>
</feature>
<accession>A0A6J5ZKR4</accession>
<gene>
    <name evidence="3" type="ORF">UFOPK3522_00683</name>
</gene>